<accession>A0A8J2X4U0</accession>
<protein>
    <submittedName>
        <fullName evidence="2">Uncharacterized protein</fullName>
    </submittedName>
</protein>
<evidence type="ECO:0000313" key="2">
    <source>
        <dbReference type="EMBL" id="CAH0379455.1"/>
    </source>
</evidence>
<evidence type="ECO:0000313" key="3">
    <source>
        <dbReference type="Proteomes" id="UP000789595"/>
    </source>
</evidence>
<sequence>MAQPHKCRSWKRMIIWGPLVWWRMSGDAFTQPRRPANAFAQPRRPARRLCRLSARPDDSWAAKNPEVLAFVCGGLFGLVPSASTFLAAPPDELARAITTVATTPIWTSGRWPFLGFIPVLGLAASGALAEFTTIRVLTASTVSFGLVSQVTGRVVGELGTGWHITI</sequence>
<feature type="chain" id="PRO_5035317612" evidence="1">
    <location>
        <begin position="29"/>
        <end position="166"/>
    </location>
</feature>
<dbReference type="Proteomes" id="UP000789595">
    <property type="component" value="Unassembled WGS sequence"/>
</dbReference>
<keyword evidence="3" id="KW-1185">Reference proteome</keyword>
<name>A0A8J2X4U0_9STRA</name>
<dbReference type="AlphaFoldDB" id="A0A8J2X4U0"/>
<gene>
    <name evidence="2" type="ORF">PECAL_6P10810</name>
</gene>
<dbReference type="EMBL" id="CAKKNE010000006">
    <property type="protein sequence ID" value="CAH0379455.1"/>
    <property type="molecule type" value="Genomic_DNA"/>
</dbReference>
<feature type="signal peptide" evidence="1">
    <location>
        <begin position="1"/>
        <end position="28"/>
    </location>
</feature>
<keyword evidence="1" id="KW-0732">Signal</keyword>
<comment type="caution">
    <text evidence="2">The sequence shown here is derived from an EMBL/GenBank/DDBJ whole genome shotgun (WGS) entry which is preliminary data.</text>
</comment>
<evidence type="ECO:0000256" key="1">
    <source>
        <dbReference type="SAM" id="SignalP"/>
    </source>
</evidence>
<organism evidence="2 3">
    <name type="scientific">Pelagomonas calceolata</name>
    <dbReference type="NCBI Taxonomy" id="35677"/>
    <lineage>
        <taxon>Eukaryota</taxon>
        <taxon>Sar</taxon>
        <taxon>Stramenopiles</taxon>
        <taxon>Ochrophyta</taxon>
        <taxon>Pelagophyceae</taxon>
        <taxon>Pelagomonadales</taxon>
        <taxon>Pelagomonadaceae</taxon>
        <taxon>Pelagomonas</taxon>
    </lineage>
</organism>
<reference evidence="2" key="1">
    <citation type="submission" date="2021-11" db="EMBL/GenBank/DDBJ databases">
        <authorList>
            <consortium name="Genoscope - CEA"/>
            <person name="William W."/>
        </authorList>
    </citation>
    <scope>NUCLEOTIDE SEQUENCE</scope>
</reference>
<proteinExistence type="predicted"/>